<comment type="caution">
    <text evidence="1">The sequence shown here is derived from an EMBL/GenBank/DDBJ whole genome shotgun (WGS) entry which is preliminary data.</text>
</comment>
<organism evidence="1 2">
    <name type="scientific">Erwinia amylovora NBRC 12687 = CFBP 1232</name>
    <dbReference type="NCBI Taxonomy" id="1219359"/>
    <lineage>
        <taxon>Bacteria</taxon>
        <taxon>Pseudomonadati</taxon>
        <taxon>Pseudomonadota</taxon>
        <taxon>Gammaproteobacteria</taxon>
        <taxon>Enterobacterales</taxon>
        <taxon>Erwiniaceae</taxon>
        <taxon>Erwinia</taxon>
    </lineage>
</organism>
<accession>A0A831EU85</accession>
<sequence length="60" mass="7024">MKTSGIYPARITRSLSWQKGFWRDKEISMMHKITTGPVRNAFLQQSGRESEWQVKQQVAL</sequence>
<dbReference type="EMBL" id="CAPB01000033">
    <property type="protein sequence ID" value="CCO94660.1"/>
    <property type="molecule type" value="Genomic_DNA"/>
</dbReference>
<name>A0A831EU85_ERWAM</name>
<protein>
    <submittedName>
        <fullName evidence="1">Uncharacterized protein</fullName>
    </submittedName>
</protein>
<reference evidence="1 2" key="1">
    <citation type="submission" date="2012-11" db="EMBL/GenBank/DDBJ databases">
        <authorList>
            <person name="Linke B."/>
        </authorList>
    </citation>
    <scope>NUCLEOTIDE SEQUENCE [LARGE SCALE GENOMIC DNA]</scope>
    <source>
        <strain evidence="2">CFBP 1232</strain>
    </source>
</reference>
<proteinExistence type="predicted"/>
<dbReference type="AlphaFoldDB" id="A0A831EU85"/>
<reference evidence="1 2" key="2">
    <citation type="submission" date="2013-04" db="EMBL/GenBank/DDBJ databases">
        <title>Comparative genomics of 12 strains of Erwinia amylovora identifies a pan-genome with a large conserved core and provides insights into host specificity.</title>
        <authorList>
            <person name="Mann R.A."/>
            <person name="Smits T.H.M."/>
            <person name="Buehlmann A."/>
            <person name="Blom J."/>
            <person name="Goesmann A."/>
            <person name="Frey J.E."/>
            <person name="Plummer K.M."/>
            <person name="Beer S.V."/>
            <person name="Luck J."/>
            <person name="Duffy B."/>
            <person name="Rodoni B."/>
        </authorList>
    </citation>
    <scope>NUCLEOTIDE SEQUENCE [LARGE SCALE GENOMIC DNA]</scope>
    <source>
        <strain evidence="2">CFBP 1232</strain>
    </source>
</reference>
<evidence type="ECO:0000313" key="1">
    <source>
        <dbReference type="EMBL" id="CCO94660.1"/>
    </source>
</evidence>
<evidence type="ECO:0000313" key="2">
    <source>
        <dbReference type="Proteomes" id="UP000013111"/>
    </source>
</evidence>
<dbReference type="Proteomes" id="UP000013111">
    <property type="component" value="Unassembled WGS sequence"/>
</dbReference>
<gene>
    <name evidence="1" type="ORF">BN437_2750</name>
</gene>